<dbReference type="Proteomes" id="UP000245119">
    <property type="component" value="Linkage Group LG12"/>
</dbReference>
<dbReference type="Pfam" id="PF14008">
    <property type="entry name" value="Metallophos_C"/>
    <property type="match status" value="1"/>
</dbReference>
<keyword evidence="2" id="KW-0325">Glycoprotein</keyword>
<dbReference type="CDD" id="cd00839">
    <property type="entry name" value="MPP_PAPs"/>
    <property type="match status" value="1"/>
</dbReference>
<dbReference type="InterPro" id="IPR025733">
    <property type="entry name" value="PAPs_C"/>
</dbReference>
<accession>A0A2T7NIS0</accession>
<organism evidence="8 9">
    <name type="scientific">Pomacea canaliculata</name>
    <name type="common">Golden apple snail</name>
    <dbReference type="NCBI Taxonomy" id="400727"/>
    <lineage>
        <taxon>Eukaryota</taxon>
        <taxon>Metazoa</taxon>
        <taxon>Spiralia</taxon>
        <taxon>Lophotrochozoa</taxon>
        <taxon>Mollusca</taxon>
        <taxon>Gastropoda</taxon>
        <taxon>Caenogastropoda</taxon>
        <taxon>Architaenioglossa</taxon>
        <taxon>Ampullarioidea</taxon>
        <taxon>Ampullariidae</taxon>
        <taxon>Pomacea</taxon>
    </lineage>
</organism>
<evidence type="ECO:0000256" key="2">
    <source>
        <dbReference type="ARBA" id="ARBA00023180"/>
    </source>
</evidence>
<feature type="domain" description="Purple acid phosphatase C-terminal" evidence="6">
    <location>
        <begin position="357"/>
        <end position="422"/>
    </location>
</feature>
<dbReference type="EMBL" id="PZQS01000012">
    <property type="protein sequence ID" value="PVD21046.1"/>
    <property type="molecule type" value="Genomic_DNA"/>
</dbReference>
<evidence type="ECO:0000259" key="5">
    <source>
        <dbReference type="Pfam" id="PF00149"/>
    </source>
</evidence>
<feature type="domain" description="Calcineurin-like phosphoesterase" evidence="5">
    <location>
        <begin position="139"/>
        <end position="336"/>
    </location>
</feature>
<name>A0A2T7NIS0_POMCA</name>
<dbReference type="Gene3D" id="3.60.21.10">
    <property type="match status" value="1"/>
</dbReference>
<evidence type="ECO:0000256" key="1">
    <source>
        <dbReference type="ARBA" id="ARBA00022729"/>
    </source>
</evidence>
<evidence type="ECO:0000256" key="3">
    <source>
        <dbReference type="RuleBase" id="RU361203"/>
    </source>
</evidence>
<dbReference type="InterPro" id="IPR008963">
    <property type="entry name" value="Purple_acid_Pase-like_N"/>
</dbReference>
<dbReference type="GO" id="GO:0003993">
    <property type="term" value="F:acid phosphatase activity"/>
    <property type="evidence" value="ECO:0007669"/>
    <property type="project" value="UniProtKB-EC"/>
</dbReference>
<keyword evidence="4" id="KW-1133">Transmembrane helix</keyword>
<evidence type="ECO:0000256" key="4">
    <source>
        <dbReference type="SAM" id="Phobius"/>
    </source>
</evidence>
<feature type="chain" id="PRO_5015375330" description="Purple acid phosphatase" evidence="3">
    <location>
        <begin position="25"/>
        <end position="556"/>
    </location>
</feature>
<dbReference type="Gene3D" id="2.60.40.380">
    <property type="entry name" value="Purple acid phosphatase-like, N-terminal"/>
    <property type="match status" value="1"/>
</dbReference>
<evidence type="ECO:0000313" key="9">
    <source>
        <dbReference type="Proteomes" id="UP000245119"/>
    </source>
</evidence>
<evidence type="ECO:0000259" key="6">
    <source>
        <dbReference type="Pfam" id="PF14008"/>
    </source>
</evidence>
<dbReference type="Pfam" id="PF16656">
    <property type="entry name" value="Pur_ac_phosph_N"/>
    <property type="match status" value="1"/>
</dbReference>
<keyword evidence="4" id="KW-0812">Transmembrane</keyword>
<evidence type="ECO:0000313" key="8">
    <source>
        <dbReference type="EMBL" id="PVD21046.1"/>
    </source>
</evidence>
<dbReference type="AlphaFoldDB" id="A0A2T7NIS0"/>
<protein>
    <recommendedName>
        <fullName evidence="3">Purple acid phosphatase</fullName>
        <ecNumber evidence="3">3.1.3.2</ecNumber>
    </recommendedName>
</protein>
<feature type="signal peptide" evidence="3">
    <location>
        <begin position="1"/>
        <end position="24"/>
    </location>
</feature>
<feature type="transmembrane region" description="Helical" evidence="4">
    <location>
        <begin position="479"/>
        <end position="501"/>
    </location>
</feature>
<comment type="catalytic activity">
    <reaction evidence="3">
        <text>a phosphate monoester + H2O = an alcohol + phosphate</text>
        <dbReference type="Rhea" id="RHEA:15017"/>
        <dbReference type="ChEBI" id="CHEBI:15377"/>
        <dbReference type="ChEBI" id="CHEBI:30879"/>
        <dbReference type="ChEBI" id="CHEBI:43474"/>
        <dbReference type="ChEBI" id="CHEBI:67140"/>
        <dbReference type="EC" id="3.1.3.2"/>
    </reaction>
</comment>
<keyword evidence="4" id="KW-0472">Membrane</keyword>
<evidence type="ECO:0000259" key="7">
    <source>
        <dbReference type="Pfam" id="PF16656"/>
    </source>
</evidence>
<dbReference type="OrthoDB" id="45007at2759"/>
<gene>
    <name evidence="8" type="ORF">C0Q70_19212</name>
</gene>
<dbReference type="InterPro" id="IPR029052">
    <property type="entry name" value="Metallo-depent_PP-like"/>
</dbReference>
<dbReference type="SUPFAM" id="SSF49363">
    <property type="entry name" value="Purple acid phosphatase, N-terminal domain"/>
    <property type="match status" value="1"/>
</dbReference>
<keyword evidence="1 3" id="KW-0732">Signal</keyword>
<dbReference type="InterPro" id="IPR041792">
    <property type="entry name" value="MPP_PAP"/>
</dbReference>
<reference evidence="8 9" key="1">
    <citation type="submission" date="2018-04" db="EMBL/GenBank/DDBJ databases">
        <title>The genome of golden apple snail Pomacea canaliculata provides insight into stress tolerance and invasive adaptation.</title>
        <authorList>
            <person name="Liu C."/>
            <person name="Liu B."/>
            <person name="Ren Y."/>
            <person name="Zhang Y."/>
            <person name="Wang H."/>
            <person name="Li S."/>
            <person name="Jiang F."/>
            <person name="Yin L."/>
            <person name="Zhang G."/>
            <person name="Qian W."/>
            <person name="Fan W."/>
        </authorList>
    </citation>
    <scope>NUCLEOTIDE SEQUENCE [LARGE SCALE GENOMIC DNA]</scope>
    <source>
        <strain evidence="8">SZHN2017</strain>
        <tissue evidence="8">Muscle</tissue>
    </source>
</reference>
<dbReference type="GO" id="GO:0046872">
    <property type="term" value="F:metal ion binding"/>
    <property type="evidence" value="ECO:0007669"/>
    <property type="project" value="InterPro"/>
</dbReference>
<comment type="caution">
    <text evidence="8">The sequence shown here is derived from an EMBL/GenBank/DDBJ whole genome shotgun (WGS) entry which is preliminary data.</text>
</comment>
<dbReference type="SUPFAM" id="SSF56300">
    <property type="entry name" value="Metallo-dependent phosphatases"/>
    <property type="match status" value="1"/>
</dbReference>
<dbReference type="InterPro" id="IPR015914">
    <property type="entry name" value="PAPs_N"/>
</dbReference>
<dbReference type="EC" id="3.1.3.2" evidence="3"/>
<sequence length="556" mass="62584">MFTTQFNFPVVFFLFFAYYLISVAENSFSEDEAQCMPQQVHLSYGDSLDKMVVMWATLGPCSTKLKYGLSPWLMNQEAVGQSATFTESNSLGLQYLHRVEIVNLPPSSTIFYRPMSNSIGSEPFYFKTQPESSKMSPGFLVFGDLGVHTETIPSLVEEALKGEYTALLHVGDFAYDMHENGGQVGDQFMRLIEPVAAYLPYMTSPGNHEITGNTFAHYQHRFSMPGTSWPIPLDKMWYSFNVGPVHFVSYSSEVFFTLNGSMITNQHNWLVDDLTKANERRSEQPWIIAYGHRPMYCSTKNNDDCTKNYSLVRAGLEDLFYNFGVDLVLQAHEHNYERLYPMMKGIVLSTDYVNPKAPVQIISGAAGSKHGFEDFQPPPQPDWSAVRVAGMAFNSYGRLHIYNDSHLHWEQCSFENGTIIDSLLIVQHNHGKFQLSDLPVIVGNQVKESLPITKSMVTEVIPSGDVKQDSGLASAAKPLAIGMSLGILVIIAVAVVAAFKLSQKKRPAARRWDMMEFNYDKKLYAPTKEEAYYDDDFELDMADGSLPTRKLLSNSD</sequence>
<dbReference type="PANTHER" id="PTHR45867:SF10">
    <property type="entry name" value="PURPLE ACID PHOSPHATASE"/>
    <property type="match status" value="1"/>
</dbReference>
<dbReference type="Pfam" id="PF00149">
    <property type="entry name" value="Metallophos"/>
    <property type="match status" value="1"/>
</dbReference>
<dbReference type="PANTHER" id="PTHR45867">
    <property type="entry name" value="PURPLE ACID PHOSPHATASE"/>
    <property type="match status" value="1"/>
</dbReference>
<feature type="domain" description="Purple acid phosphatase N-terminal" evidence="7">
    <location>
        <begin position="37"/>
        <end position="128"/>
    </location>
</feature>
<proteinExistence type="inferred from homology"/>
<keyword evidence="3" id="KW-0378">Hydrolase</keyword>
<dbReference type="InterPro" id="IPR004843">
    <property type="entry name" value="Calcineurin-like_PHP"/>
</dbReference>
<comment type="similarity">
    <text evidence="3">Belongs to the metallophosphoesterase superfamily. Purple acid phosphatase family.</text>
</comment>
<keyword evidence="9" id="KW-1185">Reference proteome</keyword>